<dbReference type="Pfam" id="PF00501">
    <property type="entry name" value="AMP-binding"/>
    <property type="match status" value="1"/>
</dbReference>
<name>A0A136ITS5_9PEZI</name>
<dbReference type="EMBL" id="KQ964258">
    <property type="protein sequence ID" value="KXJ88360.1"/>
    <property type="molecule type" value="Genomic_DNA"/>
</dbReference>
<dbReference type="InterPro" id="IPR025110">
    <property type="entry name" value="AMP-bd_C"/>
</dbReference>
<evidence type="ECO:0000259" key="1">
    <source>
        <dbReference type="Pfam" id="PF00501"/>
    </source>
</evidence>
<protein>
    <submittedName>
        <fullName evidence="3">Phenylacetyl-ligase</fullName>
    </submittedName>
</protein>
<dbReference type="Proteomes" id="UP000070501">
    <property type="component" value="Unassembled WGS sequence"/>
</dbReference>
<gene>
    <name evidence="3" type="ORF">Micbo1qcDRAFT_214249</name>
</gene>
<proteinExistence type="predicted"/>
<evidence type="ECO:0000259" key="2">
    <source>
        <dbReference type="Pfam" id="PF13193"/>
    </source>
</evidence>
<organism evidence="3 4">
    <name type="scientific">Microdochium bolleyi</name>
    <dbReference type="NCBI Taxonomy" id="196109"/>
    <lineage>
        <taxon>Eukaryota</taxon>
        <taxon>Fungi</taxon>
        <taxon>Dikarya</taxon>
        <taxon>Ascomycota</taxon>
        <taxon>Pezizomycotina</taxon>
        <taxon>Sordariomycetes</taxon>
        <taxon>Xylariomycetidae</taxon>
        <taxon>Xylariales</taxon>
        <taxon>Microdochiaceae</taxon>
        <taxon>Microdochium</taxon>
    </lineage>
</organism>
<dbReference type="InterPro" id="IPR042099">
    <property type="entry name" value="ANL_N_sf"/>
</dbReference>
<dbReference type="AlphaFoldDB" id="A0A136ITS5"/>
<dbReference type="InParanoid" id="A0A136ITS5"/>
<dbReference type="GO" id="GO:0016405">
    <property type="term" value="F:CoA-ligase activity"/>
    <property type="evidence" value="ECO:0007669"/>
    <property type="project" value="TreeGrafter"/>
</dbReference>
<dbReference type="PROSITE" id="PS00455">
    <property type="entry name" value="AMP_BINDING"/>
    <property type="match status" value="1"/>
</dbReference>
<dbReference type="Gene3D" id="3.40.50.12780">
    <property type="entry name" value="N-terminal domain of ligase-like"/>
    <property type="match status" value="1"/>
</dbReference>
<reference evidence="4" key="1">
    <citation type="submission" date="2016-02" db="EMBL/GenBank/DDBJ databases">
        <title>Draft genome sequence of Microdochium bolleyi, a fungal endophyte of beachgrass.</title>
        <authorList>
            <consortium name="DOE Joint Genome Institute"/>
            <person name="David A.S."/>
            <person name="May G."/>
            <person name="Haridas S."/>
            <person name="Lim J."/>
            <person name="Wang M."/>
            <person name="Labutti K."/>
            <person name="Lipzen A."/>
            <person name="Barry K."/>
            <person name="Grigoriev I.V."/>
        </authorList>
    </citation>
    <scope>NUCLEOTIDE SEQUENCE [LARGE SCALE GENOMIC DNA]</scope>
    <source>
        <strain evidence="4">J235TASD1</strain>
    </source>
</reference>
<feature type="domain" description="AMP-binding enzyme C-terminal" evidence="2">
    <location>
        <begin position="475"/>
        <end position="556"/>
    </location>
</feature>
<dbReference type="PANTHER" id="PTHR24096:SF422">
    <property type="entry name" value="BCDNA.GH02901"/>
    <property type="match status" value="1"/>
</dbReference>
<sequence length="577" mass="63098">MVFHPPAWVPQLPFDPPDSITIADFMQSEEYGRHPTSLSRNPFTCGVTGRTYSVKDFFARCELLSRSIARRLEWSPNDGTPWDKVIAIFSLNSIDWITLCYATHRLSGIVSPANAAYSAAELEHQLRSSGAKALVTCVPLLDTALQAAHAVGIPDDKIFIFSLPGVEDMPRFTTVDSLISEAAKLPTLEALRWTRGQGARQPAFLCYSSGTSGLPKAVMISHRNVIANAMQHAAFDKPTRDRRGVTTQNTLGPLPLSHIYGLVVVSHTGPYRGDGIIVLPSFDFEQYLGAIQRFKVNQLIVVPPIIIRLLRTQEVCQKYDLSSVRFVYSGAAPLGDETIGDLKKIYPSWTIGQAYGMTETSTVVTSTSEDDVVSRSSGSLIPGAKIKLLTPDGREITEHDRPGELYVQAPSVVLGYLNNEKATSETFVVHDDGRWIRTGDEGLVTVAPSGNEHVVIVDRIKELIKVKGHQVAPAELEAHLLTHPAVSDCAVIDTPDERAGEVPKAFVVKTPAYESKPDAEVAAAIAKHVADHKASYKWLKGGVEFLEAIPKSPSGKILRRLLRDKEKAARARQGAKL</sequence>
<dbReference type="STRING" id="196109.A0A136ITS5"/>
<keyword evidence="4" id="KW-1185">Reference proteome</keyword>
<evidence type="ECO:0000313" key="3">
    <source>
        <dbReference type="EMBL" id="KXJ88360.1"/>
    </source>
</evidence>
<dbReference type="OrthoDB" id="6509636at2759"/>
<evidence type="ECO:0000313" key="4">
    <source>
        <dbReference type="Proteomes" id="UP000070501"/>
    </source>
</evidence>
<dbReference type="PANTHER" id="PTHR24096">
    <property type="entry name" value="LONG-CHAIN-FATTY-ACID--COA LIGASE"/>
    <property type="match status" value="1"/>
</dbReference>
<dbReference type="Gene3D" id="3.30.300.30">
    <property type="match status" value="1"/>
</dbReference>
<dbReference type="InterPro" id="IPR020845">
    <property type="entry name" value="AMP-binding_CS"/>
</dbReference>
<dbReference type="SUPFAM" id="SSF56801">
    <property type="entry name" value="Acetyl-CoA synthetase-like"/>
    <property type="match status" value="1"/>
</dbReference>
<dbReference type="InterPro" id="IPR000873">
    <property type="entry name" value="AMP-dep_synth/lig_dom"/>
</dbReference>
<keyword evidence="3" id="KW-0436">Ligase</keyword>
<feature type="domain" description="AMP-dependent synthetase/ligase" evidence="1">
    <location>
        <begin position="49"/>
        <end position="417"/>
    </location>
</feature>
<accession>A0A136ITS5</accession>
<dbReference type="Pfam" id="PF13193">
    <property type="entry name" value="AMP-binding_C"/>
    <property type="match status" value="1"/>
</dbReference>
<dbReference type="InterPro" id="IPR045851">
    <property type="entry name" value="AMP-bd_C_sf"/>
</dbReference>